<dbReference type="InterPro" id="IPR029044">
    <property type="entry name" value="Nucleotide-diphossugar_trans"/>
</dbReference>
<dbReference type="GO" id="GO:0016740">
    <property type="term" value="F:transferase activity"/>
    <property type="evidence" value="ECO:0007669"/>
    <property type="project" value="UniProtKB-KW"/>
</dbReference>
<dbReference type="InterPro" id="IPR050486">
    <property type="entry name" value="Mannose-1P_guanyltransferase"/>
</dbReference>
<reference evidence="2" key="1">
    <citation type="journal article" date="2019" name="PLoS Negl. Trop. Dis.">
        <title>Revisiting the worldwide diversity of Leptospira species in the environment.</title>
        <authorList>
            <person name="Vincent A.T."/>
            <person name="Schiettekatte O."/>
            <person name="Bourhy P."/>
            <person name="Veyrier F.J."/>
            <person name="Picardeau M."/>
        </authorList>
    </citation>
    <scope>NUCLEOTIDE SEQUENCE [LARGE SCALE GENOMIC DNA]</scope>
    <source>
        <strain evidence="2">201400974</strain>
    </source>
</reference>
<dbReference type="SUPFAM" id="SSF53448">
    <property type="entry name" value="Nucleotide-diphospho-sugar transferases"/>
    <property type="match status" value="1"/>
</dbReference>
<organism evidence="2 3">
    <name type="scientific">Leptospira ilyithenensis</name>
    <dbReference type="NCBI Taxonomy" id="2484901"/>
    <lineage>
        <taxon>Bacteria</taxon>
        <taxon>Pseudomonadati</taxon>
        <taxon>Spirochaetota</taxon>
        <taxon>Spirochaetia</taxon>
        <taxon>Leptospirales</taxon>
        <taxon>Leptospiraceae</taxon>
        <taxon>Leptospira</taxon>
    </lineage>
</organism>
<dbReference type="Proteomes" id="UP000298264">
    <property type="component" value="Unassembled WGS sequence"/>
</dbReference>
<gene>
    <name evidence="2" type="ORF">EHS11_13720</name>
</gene>
<keyword evidence="3" id="KW-1185">Reference proteome</keyword>
<comment type="caution">
    <text evidence="2">The sequence shown here is derived from an EMBL/GenBank/DDBJ whole genome shotgun (WGS) entry which is preliminary data.</text>
</comment>
<dbReference type="RefSeq" id="WP_135764971.1">
    <property type="nucleotide sequence ID" value="NZ_RQHV01000061.1"/>
</dbReference>
<protein>
    <submittedName>
        <fullName evidence="2">Nucleotidyltransferase family protein</fullName>
    </submittedName>
</protein>
<dbReference type="EMBL" id="RQHV01000061">
    <property type="protein sequence ID" value="TGN07992.1"/>
    <property type="molecule type" value="Genomic_DNA"/>
</dbReference>
<evidence type="ECO:0000313" key="2">
    <source>
        <dbReference type="EMBL" id="TGN07992.1"/>
    </source>
</evidence>
<name>A0A4R9LKD4_9LEPT</name>
<feature type="domain" description="Nucleotidyl transferase" evidence="1">
    <location>
        <begin position="2"/>
        <end position="229"/>
    </location>
</feature>
<dbReference type="CDD" id="cd04181">
    <property type="entry name" value="NTP_transferase"/>
    <property type="match status" value="1"/>
</dbReference>
<evidence type="ECO:0000259" key="1">
    <source>
        <dbReference type="Pfam" id="PF00483"/>
    </source>
</evidence>
<dbReference type="Gene3D" id="3.90.550.10">
    <property type="entry name" value="Spore Coat Polysaccharide Biosynthesis Protein SpsA, Chain A"/>
    <property type="match status" value="1"/>
</dbReference>
<dbReference type="PANTHER" id="PTHR22572">
    <property type="entry name" value="SUGAR-1-PHOSPHATE GUANYL TRANSFERASE"/>
    <property type="match status" value="1"/>
</dbReference>
<dbReference type="Pfam" id="PF00483">
    <property type="entry name" value="NTP_transferase"/>
    <property type="match status" value="1"/>
</dbReference>
<proteinExistence type="predicted"/>
<keyword evidence="2" id="KW-0808">Transferase</keyword>
<dbReference type="AlphaFoldDB" id="A0A4R9LKD4"/>
<accession>A0A4R9LKD4</accession>
<dbReference type="InterPro" id="IPR005835">
    <property type="entry name" value="NTP_transferase_dom"/>
</dbReference>
<dbReference type="OrthoDB" id="9801899at2"/>
<sequence>MKALLLAAGLGTRLRPITNDIPKCLVPINSRPLLDYWLELLTDANVKDILVNLHYFPEQVVRYIEGSKYKDIATTIFEPELLGTGGTLLKNRSFFENDQVMLIHADNLSKFNILNFIDSHYNRPSGTEMTMMTFVTDIPETCGIVELDAENRLVQFHEKVKNPPGNVANGAVYILEPSVIDFLSSLNQDFIDFSTEVIPKYLGRINTFLNSTYHRDIGNLESYAKAQDEFSKLFSI</sequence>
<evidence type="ECO:0000313" key="3">
    <source>
        <dbReference type="Proteomes" id="UP000298264"/>
    </source>
</evidence>